<organism evidence="3 4">
    <name type="scientific">Mycena maculata</name>
    <dbReference type="NCBI Taxonomy" id="230809"/>
    <lineage>
        <taxon>Eukaryota</taxon>
        <taxon>Fungi</taxon>
        <taxon>Dikarya</taxon>
        <taxon>Basidiomycota</taxon>
        <taxon>Agaricomycotina</taxon>
        <taxon>Agaricomycetes</taxon>
        <taxon>Agaricomycetidae</taxon>
        <taxon>Agaricales</taxon>
        <taxon>Marasmiineae</taxon>
        <taxon>Mycenaceae</taxon>
        <taxon>Mycena</taxon>
    </lineage>
</organism>
<evidence type="ECO:0000256" key="1">
    <source>
        <dbReference type="SAM" id="MobiDB-lite"/>
    </source>
</evidence>
<sequence>MSTNFNTYNNGPIPPPLAYTNSESFHGSTSSSQALNNSTLQRIDDLVQDVEMQAPVDRSTTCIVVDTNILLSHLKLLQQFTHDVERAGLSILVIIPGAVLNELDGQKKSDHLGWFARRASSWLYEKVKQRKSVRGQTNTETLKPSGNWRIRRPGEPFGERGNDVLILDCCMYFQSRFRTVLCSADQILCTESESQGIRSIGPRSGRELAGFLLGEDLDSFAPYQADYTGIESLQHEQDDGMDVDEEEPKLTAEQALDLLHIQIIDHFTRRLVELVGRVGGPALEDWYPESTGSGVTASKHAPKWKSNNKPYTAADCIEYLDQKKRVKKTFPKLEVFLGRPYRSPGARCGREWSYEAWSTALDALKQVGDDWNEPSFKEDLEELGGHREAVFGVRR</sequence>
<feature type="region of interest" description="Disordered" evidence="1">
    <location>
        <begin position="1"/>
        <end position="33"/>
    </location>
</feature>
<dbReference type="PANTHER" id="PTHR16161:SF0">
    <property type="entry name" value="TRANSCRIPTIONAL PROTEIN SWT1"/>
    <property type="match status" value="1"/>
</dbReference>
<dbReference type="SMART" id="SM00670">
    <property type="entry name" value="PINc"/>
    <property type="match status" value="1"/>
</dbReference>
<reference evidence="3" key="1">
    <citation type="submission" date="2023-03" db="EMBL/GenBank/DDBJ databases">
        <title>Massive genome expansion in bonnet fungi (Mycena s.s.) driven by repeated elements and novel gene families across ecological guilds.</title>
        <authorList>
            <consortium name="Lawrence Berkeley National Laboratory"/>
            <person name="Harder C.B."/>
            <person name="Miyauchi S."/>
            <person name="Viragh M."/>
            <person name="Kuo A."/>
            <person name="Thoen E."/>
            <person name="Andreopoulos B."/>
            <person name="Lu D."/>
            <person name="Skrede I."/>
            <person name="Drula E."/>
            <person name="Henrissat B."/>
            <person name="Morin E."/>
            <person name="Kohler A."/>
            <person name="Barry K."/>
            <person name="LaButti K."/>
            <person name="Morin E."/>
            <person name="Salamov A."/>
            <person name="Lipzen A."/>
            <person name="Mereny Z."/>
            <person name="Hegedus B."/>
            <person name="Baldrian P."/>
            <person name="Stursova M."/>
            <person name="Weitz H."/>
            <person name="Taylor A."/>
            <person name="Grigoriev I.V."/>
            <person name="Nagy L.G."/>
            <person name="Martin F."/>
            <person name="Kauserud H."/>
        </authorList>
    </citation>
    <scope>NUCLEOTIDE SEQUENCE</scope>
    <source>
        <strain evidence="3">CBHHK188m</strain>
    </source>
</reference>
<gene>
    <name evidence="3" type="ORF">DFH07DRAFT_811052</name>
</gene>
<dbReference type="EMBL" id="JARJLG010000036">
    <property type="protein sequence ID" value="KAJ7764991.1"/>
    <property type="molecule type" value="Genomic_DNA"/>
</dbReference>
<accession>A0AAD7JHM2</accession>
<dbReference type="SUPFAM" id="SSF88723">
    <property type="entry name" value="PIN domain-like"/>
    <property type="match status" value="1"/>
</dbReference>
<proteinExistence type="predicted"/>
<name>A0AAD7JHM2_9AGAR</name>
<dbReference type="GO" id="GO:0005634">
    <property type="term" value="C:nucleus"/>
    <property type="evidence" value="ECO:0007669"/>
    <property type="project" value="TreeGrafter"/>
</dbReference>
<dbReference type="AlphaFoldDB" id="A0AAD7JHM2"/>
<evidence type="ECO:0000313" key="3">
    <source>
        <dbReference type="EMBL" id="KAJ7764991.1"/>
    </source>
</evidence>
<dbReference type="Gene3D" id="3.40.50.1010">
    <property type="entry name" value="5'-nuclease"/>
    <property type="match status" value="1"/>
</dbReference>
<dbReference type="GO" id="GO:0004540">
    <property type="term" value="F:RNA nuclease activity"/>
    <property type="evidence" value="ECO:0007669"/>
    <property type="project" value="UniProtKB-ARBA"/>
</dbReference>
<dbReference type="PANTHER" id="PTHR16161">
    <property type="entry name" value="TRANSCRIPTIONAL PROTEIN SWT1"/>
    <property type="match status" value="1"/>
</dbReference>
<feature type="compositionally biased region" description="Polar residues" evidence="1">
    <location>
        <begin position="19"/>
        <end position="33"/>
    </location>
</feature>
<comment type="caution">
    <text evidence="3">The sequence shown here is derived from an EMBL/GenBank/DDBJ whole genome shotgun (WGS) entry which is preliminary data.</text>
</comment>
<feature type="domain" description="PIN" evidence="2">
    <location>
        <begin position="61"/>
        <end position="197"/>
    </location>
</feature>
<feature type="compositionally biased region" description="Polar residues" evidence="1">
    <location>
        <begin position="1"/>
        <end position="10"/>
    </location>
</feature>
<dbReference type="Proteomes" id="UP001215280">
    <property type="component" value="Unassembled WGS sequence"/>
</dbReference>
<dbReference type="Pfam" id="PF13638">
    <property type="entry name" value="PIN_4"/>
    <property type="match status" value="1"/>
</dbReference>
<dbReference type="InterPro" id="IPR002716">
    <property type="entry name" value="PIN_dom"/>
</dbReference>
<dbReference type="CDD" id="cd18727">
    <property type="entry name" value="PIN_Swt1-like"/>
    <property type="match status" value="1"/>
</dbReference>
<evidence type="ECO:0000313" key="4">
    <source>
        <dbReference type="Proteomes" id="UP001215280"/>
    </source>
</evidence>
<dbReference type="InterPro" id="IPR052626">
    <property type="entry name" value="SWT1_Regulator"/>
</dbReference>
<evidence type="ECO:0000259" key="2">
    <source>
        <dbReference type="SMART" id="SM00670"/>
    </source>
</evidence>
<dbReference type="InterPro" id="IPR029060">
    <property type="entry name" value="PIN-like_dom_sf"/>
</dbReference>
<protein>
    <submittedName>
        <fullName evidence="3">PIN domain-containing protein</fullName>
    </submittedName>
</protein>
<keyword evidence="4" id="KW-1185">Reference proteome</keyword>